<dbReference type="Gene3D" id="1.10.287.100">
    <property type="match status" value="1"/>
</dbReference>
<proteinExistence type="predicted"/>
<evidence type="ECO:0000259" key="4">
    <source>
        <dbReference type="PROSITE" id="PS50995"/>
    </source>
</evidence>
<dbReference type="PROSITE" id="PS01117">
    <property type="entry name" value="HTH_MARR_1"/>
    <property type="match status" value="1"/>
</dbReference>
<gene>
    <name evidence="5" type="ORF">BJZ21_002360</name>
</gene>
<dbReference type="InterPro" id="IPR036388">
    <property type="entry name" value="WH-like_DNA-bd_sf"/>
</dbReference>
<dbReference type="GO" id="GO:0003700">
    <property type="term" value="F:DNA-binding transcription factor activity"/>
    <property type="evidence" value="ECO:0007669"/>
    <property type="project" value="InterPro"/>
</dbReference>
<keyword evidence="2 5" id="KW-0238">DNA-binding</keyword>
<evidence type="ECO:0000313" key="5">
    <source>
        <dbReference type="EMBL" id="NYD42277.1"/>
    </source>
</evidence>
<dbReference type="Pfam" id="PF01047">
    <property type="entry name" value="MarR"/>
    <property type="match status" value="1"/>
</dbReference>
<dbReference type="InterPro" id="IPR011991">
    <property type="entry name" value="ArsR-like_HTH"/>
</dbReference>
<dbReference type="GO" id="GO:0003677">
    <property type="term" value="F:DNA binding"/>
    <property type="evidence" value="ECO:0007669"/>
    <property type="project" value="UniProtKB-KW"/>
</dbReference>
<dbReference type="SMART" id="SM00347">
    <property type="entry name" value="HTH_MARR"/>
    <property type="match status" value="1"/>
</dbReference>
<keyword evidence="3" id="KW-0804">Transcription</keyword>
<dbReference type="PANTHER" id="PTHR39515:SF2">
    <property type="entry name" value="HTH-TYPE TRANSCRIPTIONAL REGULATOR RV0880"/>
    <property type="match status" value="1"/>
</dbReference>
<dbReference type="AlphaFoldDB" id="A0A7Y9JB00"/>
<evidence type="ECO:0000256" key="3">
    <source>
        <dbReference type="ARBA" id="ARBA00023163"/>
    </source>
</evidence>
<dbReference type="PANTHER" id="PTHR39515">
    <property type="entry name" value="CONSERVED PROTEIN"/>
    <property type="match status" value="1"/>
</dbReference>
<accession>A0A7Y9JB00</accession>
<dbReference type="Proteomes" id="UP000535511">
    <property type="component" value="Unassembled WGS sequence"/>
</dbReference>
<evidence type="ECO:0000256" key="1">
    <source>
        <dbReference type="ARBA" id="ARBA00023015"/>
    </source>
</evidence>
<dbReference type="CDD" id="cd00090">
    <property type="entry name" value="HTH_ARSR"/>
    <property type="match status" value="1"/>
</dbReference>
<keyword evidence="1" id="KW-0805">Transcription regulation</keyword>
<feature type="domain" description="HTH marR-type" evidence="4">
    <location>
        <begin position="10"/>
        <end position="146"/>
    </location>
</feature>
<dbReference type="InterPro" id="IPR001845">
    <property type="entry name" value="HTH_ArsR_DNA-bd_dom"/>
</dbReference>
<dbReference type="EMBL" id="JACCBG010000001">
    <property type="protein sequence ID" value="NYD42277.1"/>
    <property type="molecule type" value="Genomic_DNA"/>
</dbReference>
<dbReference type="Gene3D" id="1.10.10.10">
    <property type="entry name" value="Winged helix-like DNA-binding domain superfamily/Winged helix DNA-binding domain"/>
    <property type="match status" value="1"/>
</dbReference>
<keyword evidence="6" id="KW-1185">Reference proteome</keyword>
<reference evidence="5 6" key="1">
    <citation type="submission" date="2020-07" db="EMBL/GenBank/DDBJ databases">
        <title>Sequencing the genomes of 1000 actinobacteria strains.</title>
        <authorList>
            <person name="Klenk H.-P."/>
        </authorList>
    </citation>
    <scope>NUCLEOTIDE SEQUENCE [LARGE SCALE GENOMIC DNA]</scope>
    <source>
        <strain evidence="5 6">DSM 21350</strain>
    </source>
</reference>
<dbReference type="RefSeq" id="WP_218851463.1">
    <property type="nucleotide sequence ID" value="NZ_JACCBG010000001.1"/>
</dbReference>
<comment type="caution">
    <text evidence="5">The sequence shown here is derived from an EMBL/GenBank/DDBJ whole genome shotgun (WGS) entry which is preliminary data.</text>
</comment>
<dbReference type="InterPro" id="IPR052526">
    <property type="entry name" value="HTH-type_Bedaq_tolerance"/>
</dbReference>
<dbReference type="InterPro" id="IPR036390">
    <property type="entry name" value="WH_DNA-bd_sf"/>
</dbReference>
<sequence length="147" mass="16272">MTDTPVSPTSARAARDVRVVVGRLRRRLVELYDNRELTPSQTSLLSRLGKDGPATASELAAAERVRPQSASATLAVLEERGLVRRDRDPGDGRRHLVSLTAAGEEMFQGGRRVGQEWLGRAFEDRFTDAERRTVIDAMALLERLTTS</sequence>
<protein>
    <submittedName>
        <fullName evidence="5">DNA-binding MarR family transcriptional regulator</fullName>
    </submittedName>
</protein>
<evidence type="ECO:0000256" key="2">
    <source>
        <dbReference type="ARBA" id="ARBA00023125"/>
    </source>
</evidence>
<dbReference type="InterPro" id="IPR000835">
    <property type="entry name" value="HTH_MarR-typ"/>
</dbReference>
<dbReference type="SUPFAM" id="SSF46785">
    <property type="entry name" value="Winged helix' DNA-binding domain"/>
    <property type="match status" value="1"/>
</dbReference>
<evidence type="ECO:0000313" key="6">
    <source>
        <dbReference type="Proteomes" id="UP000535511"/>
    </source>
</evidence>
<organism evidence="5 6">
    <name type="scientific">Nocardioides panaciterrulae</name>
    <dbReference type="NCBI Taxonomy" id="661492"/>
    <lineage>
        <taxon>Bacteria</taxon>
        <taxon>Bacillati</taxon>
        <taxon>Actinomycetota</taxon>
        <taxon>Actinomycetes</taxon>
        <taxon>Propionibacteriales</taxon>
        <taxon>Nocardioidaceae</taxon>
        <taxon>Nocardioides</taxon>
    </lineage>
</organism>
<dbReference type="PROSITE" id="PS50995">
    <property type="entry name" value="HTH_MARR_2"/>
    <property type="match status" value="1"/>
</dbReference>
<name>A0A7Y9JB00_9ACTN</name>
<dbReference type="InterPro" id="IPR023187">
    <property type="entry name" value="Tscrpt_reg_MarR-type_CS"/>
</dbReference>
<dbReference type="SMART" id="SM00418">
    <property type="entry name" value="HTH_ARSR"/>
    <property type="match status" value="1"/>
</dbReference>